<name>A0A1H5ZYE9_9FLAO</name>
<dbReference type="Proteomes" id="UP000236738">
    <property type="component" value="Unassembled WGS sequence"/>
</dbReference>
<organism evidence="1 2">
    <name type="scientific">Halpernia humi</name>
    <dbReference type="NCBI Taxonomy" id="493375"/>
    <lineage>
        <taxon>Bacteria</taxon>
        <taxon>Pseudomonadati</taxon>
        <taxon>Bacteroidota</taxon>
        <taxon>Flavobacteriia</taxon>
        <taxon>Flavobacteriales</taxon>
        <taxon>Weeksellaceae</taxon>
        <taxon>Chryseobacterium group</taxon>
        <taxon>Halpernia</taxon>
    </lineage>
</organism>
<accession>A0A1H5ZYE9</accession>
<proteinExistence type="predicted"/>
<gene>
    <name evidence="1" type="ORF">SAMN05421847_2241</name>
</gene>
<dbReference type="AlphaFoldDB" id="A0A1H5ZYE9"/>
<evidence type="ECO:0000313" key="2">
    <source>
        <dbReference type="Proteomes" id="UP000236738"/>
    </source>
</evidence>
<evidence type="ECO:0000313" key="1">
    <source>
        <dbReference type="EMBL" id="SEG40717.1"/>
    </source>
</evidence>
<protein>
    <submittedName>
        <fullName evidence="1">Uncharacterized protein</fullName>
    </submittedName>
</protein>
<reference evidence="2" key="1">
    <citation type="submission" date="2016-10" db="EMBL/GenBank/DDBJ databases">
        <authorList>
            <person name="Varghese N."/>
            <person name="Submissions S."/>
        </authorList>
    </citation>
    <scope>NUCLEOTIDE SEQUENCE [LARGE SCALE GENOMIC DNA]</scope>
    <source>
        <strain evidence="2">DSM 21580</strain>
    </source>
</reference>
<keyword evidence="2" id="KW-1185">Reference proteome</keyword>
<dbReference type="EMBL" id="FNUS01000005">
    <property type="protein sequence ID" value="SEG40717.1"/>
    <property type="molecule type" value="Genomic_DNA"/>
</dbReference>
<sequence>MLKLTLNKNIWHEFYTIKKVIKNIINQKNKHYGN</sequence>